<dbReference type="CDD" id="cd00207">
    <property type="entry name" value="fer2"/>
    <property type="match status" value="1"/>
</dbReference>
<organism evidence="2 3">
    <name type="scientific">Desulfopila aestuarii DSM 18488</name>
    <dbReference type="NCBI Taxonomy" id="1121416"/>
    <lineage>
        <taxon>Bacteria</taxon>
        <taxon>Pseudomonadati</taxon>
        <taxon>Thermodesulfobacteriota</taxon>
        <taxon>Desulfobulbia</taxon>
        <taxon>Desulfobulbales</taxon>
        <taxon>Desulfocapsaceae</taxon>
        <taxon>Desulfopila</taxon>
    </lineage>
</organism>
<dbReference type="Pfam" id="PF17651">
    <property type="entry name" value="Raco_middle"/>
    <property type="match status" value="1"/>
</dbReference>
<dbReference type="Gene3D" id="3.30.420.480">
    <property type="entry name" value="Domain of unknown function (DUF4445)"/>
    <property type="match status" value="1"/>
</dbReference>
<dbReference type="InterPro" id="IPR042259">
    <property type="entry name" value="Raco-like_middle_sf"/>
</dbReference>
<dbReference type="InterPro" id="IPR036010">
    <property type="entry name" value="2Fe-2S_ferredoxin-like_sf"/>
</dbReference>
<dbReference type="Gene3D" id="3.10.20.30">
    <property type="match status" value="1"/>
</dbReference>
<evidence type="ECO:0000313" key="3">
    <source>
        <dbReference type="Proteomes" id="UP000184603"/>
    </source>
</evidence>
<dbReference type="SUPFAM" id="SSF53067">
    <property type="entry name" value="Actin-like ATPase domain"/>
    <property type="match status" value="1"/>
</dbReference>
<reference evidence="2 3" key="1">
    <citation type="submission" date="2016-12" db="EMBL/GenBank/DDBJ databases">
        <authorList>
            <person name="Song W.-J."/>
            <person name="Kurnit D.M."/>
        </authorList>
    </citation>
    <scope>NUCLEOTIDE SEQUENCE [LARGE SCALE GENOMIC DNA]</scope>
    <source>
        <strain evidence="2 3">DSM 18488</strain>
    </source>
</reference>
<keyword evidence="3" id="KW-1185">Reference proteome</keyword>
<sequence>MVESAKQKYKVSFLPHERKIEVAAGESLIRAALQAGVHVNASCGGGGVCGKCRVLVEDGQVSEGFSDRLTEEDAARGYRLACLARIDSDVTIRIPVESSIDASALNKQVAPRRTATITELDFDTLKEQGLFLPPVIKQYLEIPPPDAQNNMPDVSRLIEGLRQSSEWHKLELTLPVIRKLPAVLRADNFKVTATLVKPVRDDGKTLITNIQAGDTSDKSYAIALDIGTTTVYCQLIDLATGECLGEHGDFNGQISYGEDVISRIMYAEKPGGLETLQQVVVETINRAVNKAVKKSGVDKENISTITIAGNTTMTQLLLAIDPRYLRRSPYVPASTLYPPFVATSIGIDLDEQTIALVFPQISSYVGGDIVAGIMGSGMYRNEELTLFLDIGTNAELVIGNKDWLACTACSAGPAFEGGGIEFGMRAAKGAIEDFLVDPVTFEPMILTIGDEQPKGICGSGLLTMAAVMFEMGLINNNGRFNRDLGTPRIRSTNGIWEYVVAWKDETQIDRDITLSEVDIENLIRAKGAIYSGCMTLLEEVGLTMDSIEKIILAGGFGSYIDLEKAMTLGLLPEIDPARVTYIGNGSLLGARMSALTNAIRKDVVEVTRRMTNFELSETPSYMNNYIAAMFIPHTEIEKFPRLKERMMAKKKQ</sequence>
<accession>A0A1M7YAF1</accession>
<proteinExistence type="predicted"/>
<dbReference type="PANTHER" id="PTHR42895">
    <property type="entry name" value="IRON-SULFUR CLUSTER-BINDING PROTEIN-RELATED"/>
    <property type="match status" value="1"/>
</dbReference>
<dbReference type="GO" id="GO:0051536">
    <property type="term" value="F:iron-sulfur cluster binding"/>
    <property type="evidence" value="ECO:0007669"/>
    <property type="project" value="InterPro"/>
</dbReference>
<evidence type="ECO:0000313" key="2">
    <source>
        <dbReference type="EMBL" id="SHO49569.1"/>
    </source>
</evidence>
<dbReference type="InterPro" id="IPR043129">
    <property type="entry name" value="ATPase_NBD"/>
</dbReference>
<dbReference type="PROSITE" id="PS51085">
    <property type="entry name" value="2FE2S_FER_2"/>
    <property type="match status" value="1"/>
</dbReference>
<dbReference type="InterPro" id="IPR040506">
    <property type="entry name" value="RACo_linker"/>
</dbReference>
<dbReference type="InterPro" id="IPR041414">
    <property type="entry name" value="Raco-like_middle"/>
</dbReference>
<dbReference type="PANTHER" id="PTHR42895:SF2">
    <property type="entry name" value="IRON-SULFUR CLUSTER PROTEIN"/>
    <property type="match status" value="1"/>
</dbReference>
<dbReference type="InterPro" id="IPR001041">
    <property type="entry name" value="2Fe-2S_ferredoxin-type"/>
</dbReference>
<dbReference type="Gene3D" id="3.10.20.880">
    <property type="match status" value="1"/>
</dbReference>
<dbReference type="STRING" id="1121416.SAMN02745220_02907"/>
<dbReference type="InterPro" id="IPR027980">
    <property type="entry name" value="RACo_C"/>
</dbReference>
<name>A0A1M7YAF1_9BACT</name>
<dbReference type="Proteomes" id="UP000184603">
    <property type="component" value="Unassembled WGS sequence"/>
</dbReference>
<dbReference type="Pfam" id="PF17650">
    <property type="entry name" value="RACo_linker"/>
    <property type="match status" value="1"/>
</dbReference>
<feature type="domain" description="2Fe-2S ferredoxin-type" evidence="1">
    <location>
        <begin position="9"/>
        <end position="98"/>
    </location>
</feature>
<dbReference type="EMBL" id="FRFE01000014">
    <property type="protein sequence ID" value="SHO49569.1"/>
    <property type="molecule type" value="Genomic_DNA"/>
</dbReference>
<dbReference type="AlphaFoldDB" id="A0A1M7YAF1"/>
<dbReference type="Pfam" id="PF00111">
    <property type="entry name" value="Fer2"/>
    <property type="match status" value="1"/>
</dbReference>
<dbReference type="OrthoDB" id="9810588at2"/>
<dbReference type="InterPro" id="IPR052911">
    <property type="entry name" value="Corrinoid_activation_enz"/>
</dbReference>
<dbReference type="Pfam" id="PF14574">
    <property type="entry name" value="RACo_C_ter"/>
    <property type="match status" value="1"/>
</dbReference>
<protein>
    <submittedName>
        <fullName evidence="2">Uncharacterized 2Fe-2 and 4Fe-4S clusters-containing protein, contains DUF4445 domain</fullName>
    </submittedName>
</protein>
<dbReference type="InterPro" id="IPR012675">
    <property type="entry name" value="Beta-grasp_dom_sf"/>
</dbReference>
<gene>
    <name evidence="2" type="ORF">SAMN02745220_02907</name>
</gene>
<dbReference type="RefSeq" id="WP_073614252.1">
    <property type="nucleotide sequence ID" value="NZ_FRFE01000014.1"/>
</dbReference>
<evidence type="ECO:0000259" key="1">
    <source>
        <dbReference type="PROSITE" id="PS51085"/>
    </source>
</evidence>
<dbReference type="SUPFAM" id="SSF54292">
    <property type="entry name" value="2Fe-2S ferredoxin-like"/>
    <property type="match status" value="1"/>
</dbReference>